<keyword evidence="4" id="KW-1185">Reference proteome</keyword>
<dbReference type="EMBL" id="WIXP02000003">
    <property type="protein sequence ID" value="KAF6213674.1"/>
    <property type="molecule type" value="Genomic_DNA"/>
</dbReference>
<name>A0A8S9XYH7_APOLU</name>
<comment type="caution">
    <text evidence="3">The sequence shown here is derived from an EMBL/GenBank/DDBJ whole genome shotgun (WGS) entry which is preliminary data.</text>
</comment>
<dbReference type="Proteomes" id="UP000466442">
    <property type="component" value="Unassembled WGS sequence"/>
</dbReference>
<gene>
    <name evidence="3" type="ORF">GE061_011396</name>
</gene>
<dbReference type="GO" id="GO:0003676">
    <property type="term" value="F:nucleic acid binding"/>
    <property type="evidence" value="ECO:0007669"/>
    <property type="project" value="InterPro"/>
</dbReference>
<keyword evidence="1" id="KW-0863">Zinc-finger</keyword>
<proteinExistence type="predicted"/>
<dbReference type="GO" id="GO:0008270">
    <property type="term" value="F:zinc ion binding"/>
    <property type="evidence" value="ECO:0007669"/>
    <property type="project" value="UniProtKB-KW"/>
</dbReference>
<dbReference type="SUPFAM" id="SSF57756">
    <property type="entry name" value="Retrovirus zinc finger-like domains"/>
    <property type="match status" value="1"/>
</dbReference>
<dbReference type="InterPro" id="IPR036875">
    <property type="entry name" value="Znf_CCHC_sf"/>
</dbReference>
<evidence type="ECO:0000259" key="2">
    <source>
        <dbReference type="PROSITE" id="PS50158"/>
    </source>
</evidence>
<keyword evidence="1" id="KW-0862">Zinc</keyword>
<dbReference type="OrthoDB" id="6629123at2759"/>
<organism evidence="3 4">
    <name type="scientific">Apolygus lucorum</name>
    <name type="common">Small green plant bug</name>
    <name type="synonym">Lygocoris lucorum</name>
    <dbReference type="NCBI Taxonomy" id="248454"/>
    <lineage>
        <taxon>Eukaryota</taxon>
        <taxon>Metazoa</taxon>
        <taxon>Ecdysozoa</taxon>
        <taxon>Arthropoda</taxon>
        <taxon>Hexapoda</taxon>
        <taxon>Insecta</taxon>
        <taxon>Pterygota</taxon>
        <taxon>Neoptera</taxon>
        <taxon>Paraneoptera</taxon>
        <taxon>Hemiptera</taxon>
        <taxon>Heteroptera</taxon>
        <taxon>Panheteroptera</taxon>
        <taxon>Cimicomorpha</taxon>
        <taxon>Miridae</taxon>
        <taxon>Mirini</taxon>
        <taxon>Apolygus</taxon>
    </lineage>
</organism>
<dbReference type="PANTHER" id="PTHR47481">
    <property type="match status" value="1"/>
</dbReference>
<evidence type="ECO:0000313" key="4">
    <source>
        <dbReference type="Proteomes" id="UP000466442"/>
    </source>
</evidence>
<dbReference type="AlphaFoldDB" id="A0A8S9XYH7"/>
<dbReference type="PANTHER" id="PTHR47481:SF36">
    <property type="entry name" value="CCHC-TYPE DOMAIN-CONTAINING PROTEIN"/>
    <property type="match status" value="1"/>
</dbReference>
<dbReference type="Gene3D" id="4.10.60.10">
    <property type="entry name" value="Zinc finger, CCHC-type"/>
    <property type="match status" value="1"/>
</dbReference>
<keyword evidence="1" id="KW-0479">Metal-binding</keyword>
<dbReference type="PROSITE" id="PS50158">
    <property type="entry name" value="ZF_CCHC"/>
    <property type="match status" value="1"/>
</dbReference>
<reference evidence="3" key="1">
    <citation type="journal article" date="2021" name="Mol. Ecol. Resour.">
        <title>Apolygus lucorum genome provides insights into omnivorousness and mesophyll feeding.</title>
        <authorList>
            <person name="Liu Y."/>
            <person name="Liu H."/>
            <person name="Wang H."/>
            <person name="Huang T."/>
            <person name="Liu B."/>
            <person name="Yang B."/>
            <person name="Yin L."/>
            <person name="Li B."/>
            <person name="Zhang Y."/>
            <person name="Zhang S."/>
            <person name="Jiang F."/>
            <person name="Zhang X."/>
            <person name="Ren Y."/>
            <person name="Wang B."/>
            <person name="Wang S."/>
            <person name="Lu Y."/>
            <person name="Wu K."/>
            <person name="Fan W."/>
            <person name="Wang G."/>
        </authorList>
    </citation>
    <scope>NUCLEOTIDE SEQUENCE</scope>
    <source>
        <strain evidence="3">12Hb</strain>
    </source>
</reference>
<feature type="domain" description="CCHC-type" evidence="2">
    <location>
        <begin position="224"/>
        <end position="239"/>
    </location>
</feature>
<dbReference type="Pfam" id="PF14223">
    <property type="entry name" value="Retrotran_gag_2"/>
    <property type="match status" value="1"/>
</dbReference>
<dbReference type="InterPro" id="IPR001878">
    <property type="entry name" value="Znf_CCHC"/>
</dbReference>
<accession>A0A8S9XYH7</accession>
<protein>
    <recommendedName>
        <fullName evidence="2">CCHC-type domain-containing protein</fullName>
    </recommendedName>
</protein>
<sequence length="391" mass="43524">MSQRDPGPSGSSQVPSSWNVPSVAVSGLGAMPNIKKLTGSENYSNCKFGMEMFLIAEDLWAVVEGTETSPKKDAKARSKICLMVDESLYPMVRSQKTAKEVWTKLESNYESKGLCRRLSLLKQLFSLDLKQFSTIEEYLNRILSISQQLDSINAGLEVEFVGVVMLKGFGEEYQPIIMALESSGAKITGDSVRTLLSQQNQPKVGDDKALILKKESKKKRFVPKCFACDKKGHFASQCKTKNKNASEQGTSMAFALTSINQNDELSGTTNSENVVISNVDLEHSEPLTDQPQVAETEIEVPVDSQSELLPEHPVDVWYETESEMSHAEPLEENLIPDSSTVELRRSSRIPKTKQWHCCVAAAGEELNEPSNYKDVLENEEKEKWLAAMKDE</sequence>
<evidence type="ECO:0000313" key="3">
    <source>
        <dbReference type="EMBL" id="KAF6213674.1"/>
    </source>
</evidence>
<evidence type="ECO:0000256" key="1">
    <source>
        <dbReference type="PROSITE-ProRule" id="PRU00047"/>
    </source>
</evidence>